<keyword evidence="1" id="KW-0413">Isomerase</keyword>
<evidence type="ECO:0000313" key="1">
    <source>
        <dbReference type="EMBL" id="KAJ1887198.1"/>
    </source>
</evidence>
<sequence>MSNEVVPQVVSEIVPEAAIESAVEIVPKWTNEDLSGESVSKKDIVSFLQESGNNNFLLAHKLNGKLANIAKTAKRPALLAAYRTLFDTKQFRSSDEVSATEIKSVKAETTESEKLEGEHVREDSTPKYTKKVTKKGTGTRFPAKGDRVNVFYTGMLENGTQFDTNTVGKGRKPASPLTLKVGTGQVIRGWDEALMTMVQGEKARLTIQPEWAYGQRGNAAGGIPPNATLIFDVELVVVD</sequence>
<evidence type="ECO:0000313" key="2">
    <source>
        <dbReference type="Proteomes" id="UP001150581"/>
    </source>
</evidence>
<proteinExistence type="predicted"/>
<dbReference type="Proteomes" id="UP001150581">
    <property type="component" value="Unassembled WGS sequence"/>
</dbReference>
<dbReference type="EC" id="5.2.1.8" evidence="1"/>
<reference evidence="1" key="1">
    <citation type="submission" date="2022-07" db="EMBL/GenBank/DDBJ databases">
        <title>Phylogenomic reconstructions and comparative analyses of Kickxellomycotina fungi.</title>
        <authorList>
            <person name="Reynolds N.K."/>
            <person name="Stajich J.E."/>
            <person name="Barry K."/>
            <person name="Grigoriev I.V."/>
            <person name="Crous P."/>
            <person name="Smith M.E."/>
        </authorList>
    </citation>
    <scope>NUCLEOTIDE SEQUENCE</scope>
    <source>
        <strain evidence="1">Benny 63K</strain>
    </source>
</reference>
<comment type="caution">
    <text evidence="1">The sequence shown here is derived from an EMBL/GenBank/DDBJ whole genome shotgun (WGS) entry which is preliminary data.</text>
</comment>
<keyword evidence="2" id="KW-1185">Reference proteome</keyword>
<organism evidence="1 2">
    <name type="scientific">Kickxella alabastrina</name>
    <dbReference type="NCBI Taxonomy" id="61397"/>
    <lineage>
        <taxon>Eukaryota</taxon>
        <taxon>Fungi</taxon>
        <taxon>Fungi incertae sedis</taxon>
        <taxon>Zoopagomycota</taxon>
        <taxon>Kickxellomycotina</taxon>
        <taxon>Kickxellomycetes</taxon>
        <taxon>Kickxellales</taxon>
        <taxon>Kickxellaceae</taxon>
        <taxon>Kickxella</taxon>
    </lineage>
</organism>
<dbReference type="EMBL" id="JANBPG010002058">
    <property type="protein sequence ID" value="KAJ1887198.1"/>
    <property type="molecule type" value="Genomic_DNA"/>
</dbReference>
<protein>
    <submittedName>
        <fullName evidence="1">FK506-binding protein 2B</fullName>
        <ecNumber evidence="1">5.2.1.8</ecNumber>
    </submittedName>
</protein>
<accession>A0ACC1I6C7</accession>
<gene>
    <name evidence="1" type="primary">FKBP3_1</name>
    <name evidence="1" type="ORF">LPJ66_009240</name>
</gene>
<name>A0ACC1I6C7_9FUNG</name>